<evidence type="ECO:0000313" key="2">
    <source>
        <dbReference type="Proteomes" id="UP000694255"/>
    </source>
</evidence>
<sequence>MIEIPEISIRTLKEKLRGFSVPSLLPERIRPINKLDITIDKENNIKLNTPITLQQAWNYFYALNQCPRNGPRKLEYIRSRWFGMTDLMRNEYRLIYQELLQNGKDVWDNQHVDLRLILSENISVLTGVKYKFIDNKIVLQDEVNLNNAEKYFNELNNPINNGVNAFEILSHEEKLEYRDAYLELLSSGRDLYNGKIVPLTGAPSEDDDHPYIEPEPEPEPEAAVGMVKKLGNTKLRDFYVSLATPHYYPSGIRGPLLSPIVRQEFPSLSKEQWNHCMTIYLDRRSRKKESSPKKQVSSGTDEFERDFRHVYAWMYFRFKAGQDGAFSVSLSQKWSKLSKEERNKYGLEYQKILNSGYCIYNKKLIPIQEKANIESRKPPAKFSWGGRAFRYYCAKRAVQLRTTSTKAKEIREEWNKLDSDQRDEWVEELKRLVYEGKGECNSPTIIKLIVKIRRALNSQSRGVTSGEQEVALSREEIWNYFATKRTRELADTEVANISVAHTQKKEWNEISLQEYDRLEREYKQAISHSKDAIWPKQSE</sequence>
<organism evidence="1 2">
    <name type="scientific">[Candida] subhashii</name>
    <dbReference type="NCBI Taxonomy" id="561895"/>
    <lineage>
        <taxon>Eukaryota</taxon>
        <taxon>Fungi</taxon>
        <taxon>Dikarya</taxon>
        <taxon>Ascomycota</taxon>
        <taxon>Saccharomycotina</taxon>
        <taxon>Pichiomycetes</taxon>
        <taxon>Debaryomycetaceae</taxon>
        <taxon>Spathaspora</taxon>
    </lineage>
</organism>
<reference evidence="1 2" key="1">
    <citation type="journal article" date="2021" name="DNA Res.">
        <title>Genome analysis of Candida subhashii reveals its hybrid nature and dual mitochondrial genome conformations.</title>
        <authorList>
            <person name="Mixao V."/>
            <person name="Hegedusova E."/>
            <person name="Saus E."/>
            <person name="Pryszcz L.P."/>
            <person name="Cillingova A."/>
            <person name="Nosek J."/>
            <person name="Gabaldon T."/>
        </authorList>
    </citation>
    <scope>NUCLEOTIDE SEQUENCE [LARGE SCALE GENOMIC DNA]</scope>
    <source>
        <strain evidence="1 2">CBS 10753</strain>
    </source>
</reference>
<dbReference type="AlphaFoldDB" id="A0A8J5QQ42"/>
<protein>
    <submittedName>
        <fullName evidence="1">Uncharacterized protein</fullName>
    </submittedName>
</protein>
<evidence type="ECO:0000313" key="1">
    <source>
        <dbReference type="EMBL" id="KAG7661630.1"/>
    </source>
</evidence>
<dbReference type="OrthoDB" id="4008151at2759"/>
<gene>
    <name evidence="1" type="ORF">J8A68_004899</name>
</gene>
<name>A0A8J5QQ42_9ASCO</name>
<dbReference type="Proteomes" id="UP000694255">
    <property type="component" value="Unassembled WGS sequence"/>
</dbReference>
<accession>A0A8J5QQ42</accession>
<dbReference type="GeneID" id="73471699"/>
<proteinExistence type="predicted"/>
<comment type="caution">
    <text evidence="1">The sequence shown here is derived from an EMBL/GenBank/DDBJ whole genome shotgun (WGS) entry which is preliminary data.</text>
</comment>
<dbReference type="EMBL" id="JAGSYN010000216">
    <property type="protein sequence ID" value="KAG7661630.1"/>
    <property type="molecule type" value="Genomic_DNA"/>
</dbReference>
<dbReference type="RefSeq" id="XP_049261863.1">
    <property type="nucleotide sequence ID" value="XM_049408906.1"/>
</dbReference>
<keyword evidence="2" id="KW-1185">Reference proteome</keyword>